<reference evidence="12" key="1">
    <citation type="submission" date="2023-06" db="EMBL/GenBank/DDBJ databases">
        <title>Genome-scale phylogeny and comparative genomics of the fungal order Sordariales.</title>
        <authorList>
            <consortium name="Lawrence Berkeley National Laboratory"/>
            <person name="Hensen N."/>
            <person name="Bonometti L."/>
            <person name="Westerberg I."/>
            <person name="Brannstrom I.O."/>
            <person name="Guillou S."/>
            <person name="Cros-Aarteil S."/>
            <person name="Calhoun S."/>
            <person name="Haridas S."/>
            <person name="Kuo A."/>
            <person name="Mondo S."/>
            <person name="Pangilinan J."/>
            <person name="Riley R."/>
            <person name="LaButti K."/>
            <person name="Andreopoulos B."/>
            <person name="Lipzen A."/>
            <person name="Chen C."/>
            <person name="Yanf M."/>
            <person name="Daum C."/>
            <person name="Ng V."/>
            <person name="Clum A."/>
            <person name="Steindorff A."/>
            <person name="Ohm R."/>
            <person name="Martin F."/>
            <person name="Silar P."/>
            <person name="Natvig D."/>
            <person name="Lalanne C."/>
            <person name="Gautier V."/>
            <person name="Ament-velasquez S.L."/>
            <person name="Kruys A."/>
            <person name="Hutchinson M.I."/>
            <person name="Powell A.J."/>
            <person name="Barry K."/>
            <person name="Miller A.N."/>
            <person name="Grigoriev I.V."/>
            <person name="Debuchy R."/>
            <person name="Gladieux P."/>
            <person name="Thoren M.H."/>
            <person name="Johannesson H."/>
        </authorList>
    </citation>
    <scope>NUCLEOTIDE SEQUENCE</scope>
    <source>
        <strain evidence="12">SMH3187-1</strain>
    </source>
</reference>
<dbReference type="GO" id="GO:0015677">
    <property type="term" value="P:copper ion import"/>
    <property type="evidence" value="ECO:0007669"/>
    <property type="project" value="TreeGrafter"/>
</dbReference>
<dbReference type="SUPFAM" id="SSF52343">
    <property type="entry name" value="Ferredoxin reductase-like, C-terminal NADP-linked domain"/>
    <property type="match status" value="1"/>
</dbReference>
<dbReference type="PROSITE" id="PS51384">
    <property type="entry name" value="FAD_FR"/>
    <property type="match status" value="1"/>
</dbReference>
<feature type="transmembrane region" description="Helical" evidence="9">
    <location>
        <begin position="375"/>
        <end position="395"/>
    </location>
</feature>
<organism evidence="12 13">
    <name type="scientific">Schizothecium vesticola</name>
    <dbReference type="NCBI Taxonomy" id="314040"/>
    <lineage>
        <taxon>Eukaryota</taxon>
        <taxon>Fungi</taxon>
        <taxon>Dikarya</taxon>
        <taxon>Ascomycota</taxon>
        <taxon>Pezizomycotina</taxon>
        <taxon>Sordariomycetes</taxon>
        <taxon>Sordariomycetidae</taxon>
        <taxon>Sordariales</taxon>
        <taxon>Schizotheciaceae</taxon>
        <taxon>Schizothecium</taxon>
    </lineage>
</organism>
<evidence type="ECO:0000256" key="2">
    <source>
        <dbReference type="ARBA" id="ARBA00022448"/>
    </source>
</evidence>
<feature type="transmembrane region" description="Helical" evidence="9">
    <location>
        <begin position="176"/>
        <end position="199"/>
    </location>
</feature>
<feature type="transmembrane region" description="Helical" evidence="9">
    <location>
        <begin position="346"/>
        <end position="368"/>
    </location>
</feature>
<dbReference type="InterPro" id="IPR051410">
    <property type="entry name" value="Ferric/Cupric_Reductase"/>
</dbReference>
<keyword evidence="13" id="KW-1185">Reference proteome</keyword>
<keyword evidence="4 9" id="KW-1133">Transmembrane helix</keyword>
<dbReference type="InterPro" id="IPR039261">
    <property type="entry name" value="FNR_nucleotide-bd"/>
</dbReference>
<dbReference type="SFLD" id="SFLDG01168">
    <property type="entry name" value="Ferric_reductase_subgroup_(FRE"/>
    <property type="match status" value="1"/>
</dbReference>
<evidence type="ECO:0000256" key="9">
    <source>
        <dbReference type="SAM" id="Phobius"/>
    </source>
</evidence>
<evidence type="ECO:0000256" key="4">
    <source>
        <dbReference type="ARBA" id="ARBA00022989"/>
    </source>
</evidence>
<evidence type="ECO:0000256" key="7">
    <source>
        <dbReference type="ARBA" id="ARBA00023180"/>
    </source>
</evidence>
<name>A0AA40F516_9PEZI</name>
<evidence type="ECO:0000313" key="13">
    <source>
        <dbReference type="Proteomes" id="UP001172155"/>
    </source>
</evidence>
<feature type="transmembrane region" description="Helical" evidence="9">
    <location>
        <begin position="415"/>
        <end position="433"/>
    </location>
</feature>
<dbReference type="CDD" id="cd06186">
    <property type="entry name" value="NOX_Duox_like_FAD_NADP"/>
    <property type="match status" value="1"/>
</dbReference>
<comment type="caution">
    <text evidence="12">The sequence shown here is derived from an EMBL/GenBank/DDBJ whole genome shotgun (WGS) entry which is preliminary data.</text>
</comment>
<dbReference type="Gene3D" id="3.40.50.80">
    <property type="entry name" value="Nucleotide-binding domain of ferredoxin-NADP reductase (FNR) module"/>
    <property type="match status" value="1"/>
</dbReference>
<evidence type="ECO:0000256" key="6">
    <source>
        <dbReference type="ARBA" id="ARBA00023136"/>
    </source>
</evidence>
<dbReference type="Proteomes" id="UP001172155">
    <property type="component" value="Unassembled WGS sequence"/>
</dbReference>
<evidence type="ECO:0000256" key="5">
    <source>
        <dbReference type="ARBA" id="ARBA00023065"/>
    </source>
</evidence>
<evidence type="ECO:0000313" key="12">
    <source>
        <dbReference type="EMBL" id="KAK0751388.1"/>
    </source>
</evidence>
<comment type="subcellular location">
    <subcellularLocation>
        <location evidence="1">Membrane</location>
        <topology evidence="1">Multi-pass membrane protein</topology>
    </subcellularLocation>
</comment>
<feature type="transmembrane region" description="Helical" evidence="9">
    <location>
        <begin position="276"/>
        <end position="297"/>
    </location>
</feature>
<dbReference type="GO" id="GO:0006879">
    <property type="term" value="P:intracellular iron ion homeostasis"/>
    <property type="evidence" value="ECO:0007669"/>
    <property type="project" value="TreeGrafter"/>
</dbReference>
<feature type="chain" id="PRO_5041463346" evidence="10">
    <location>
        <begin position="22"/>
        <end position="692"/>
    </location>
</feature>
<dbReference type="GO" id="GO:0006826">
    <property type="term" value="P:iron ion transport"/>
    <property type="evidence" value="ECO:0007669"/>
    <property type="project" value="TreeGrafter"/>
</dbReference>
<dbReference type="InterPro" id="IPR017927">
    <property type="entry name" value="FAD-bd_FR_type"/>
</dbReference>
<evidence type="ECO:0000256" key="3">
    <source>
        <dbReference type="ARBA" id="ARBA00022692"/>
    </source>
</evidence>
<proteinExistence type="predicted"/>
<evidence type="ECO:0000256" key="10">
    <source>
        <dbReference type="SAM" id="SignalP"/>
    </source>
</evidence>
<keyword evidence="7" id="KW-0325">Glycoprotein</keyword>
<keyword evidence="3 9" id="KW-0812">Transmembrane</keyword>
<keyword evidence="6 9" id="KW-0472">Membrane</keyword>
<evidence type="ECO:0000259" key="11">
    <source>
        <dbReference type="PROSITE" id="PS51384"/>
    </source>
</evidence>
<accession>A0AA40F516</accession>
<dbReference type="Pfam" id="PF01794">
    <property type="entry name" value="Ferric_reduct"/>
    <property type="match status" value="1"/>
</dbReference>
<dbReference type="PANTHER" id="PTHR32361">
    <property type="entry name" value="FERRIC/CUPRIC REDUCTASE TRANSMEMBRANE COMPONENT"/>
    <property type="match status" value="1"/>
</dbReference>
<dbReference type="InterPro" id="IPR013130">
    <property type="entry name" value="Fe3_Rdtase_TM_dom"/>
</dbReference>
<protein>
    <submittedName>
        <fullName evidence="12">Ferric reductase-like transmembrane component</fullName>
    </submittedName>
</protein>
<feature type="transmembrane region" description="Helical" evidence="9">
    <location>
        <begin position="238"/>
        <end position="256"/>
    </location>
</feature>
<feature type="signal peptide" evidence="10">
    <location>
        <begin position="1"/>
        <end position="21"/>
    </location>
</feature>
<dbReference type="AlphaFoldDB" id="A0AA40F516"/>
<keyword evidence="5" id="KW-0406">Ion transport</keyword>
<dbReference type="GO" id="GO:0005886">
    <property type="term" value="C:plasma membrane"/>
    <property type="evidence" value="ECO:0007669"/>
    <property type="project" value="TreeGrafter"/>
</dbReference>
<gene>
    <name evidence="12" type="ORF">B0T18DRAFT_387521</name>
</gene>
<keyword evidence="10" id="KW-0732">Signal</keyword>
<keyword evidence="2" id="KW-0813">Transport</keyword>
<dbReference type="SFLD" id="SFLDS00052">
    <property type="entry name" value="Ferric_Reductase_Domain"/>
    <property type="match status" value="1"/>
</dbReference>
<dbReference type="PANTHER" id="PTHR32361:SF9">
    <property type="entry name" value="FERRIC REDUCTASE TRANSMEMBRANE COMPONENT 3-RELATED"/>
    <property type="match status" value="1"/>
</dbReference>
<feature type="region of interest" description="Disordered" evidence="8">
    <location>
        <begin position="499"/>
        <end position="520"/>
    </location>
</feature>
<dbReference type="GO" id="GO:0000293">
    <property type="term" value="F:ferric-chelate reductase activity"/>
    <property type="evidence" value="ECO:0007669"/>
    <property type="project" value="TreeGrafter"/>
</dbReference>
<dbReference type="EMBL" id="JAUKUD010000002">
    <property type="protein sequence ID" value="KAK0751388.1"/>
    <property type="molecule type" value="Genomic_DNA"/>
</dbReference>
<sequence length="692" mass="74780">MTASALLLLAASSLLTGPALAVAPVRITGYGFHPYEPLCAESCLRSFSGYMLACTPMGDSHSHSHMSPTPPSCYAQDTAFLTSVAWCFHSKCAELDVPVSKLQQFWEQGVTGTSKVTAKWSYPAALEQVSPQPPTYQLVADDTDLNRTSLVVPVRYLAQWNVLGGVAREGLVESNFSLAIIITSVGLPILLTLLGFLPFTSKLVHLAKPYLVYPSLIGTYQVRPLPFLLGNAPTVGQALYIAVFVGLNVILSAVGYKSGQPNAWFATQWNEISAYALYRTGTLGFALLPIVFLFASRNNLLLWVTNWSHSTFLLLHRWAARVFTLYVVVHSIIGLQVYAANANTVWWIWGAVATVATVLSALTSGLYLRRGQYELFLVGHILLAVFIVVGCWYHVTIWYGAMGITWPDTTWGYELWIYLAVAVWFFDRLLRVGRVLRSGALRSVVTDLGGGYARVDVPGVRWGSAPGRHVYAYFPTVRPLRPWENHPFSLVPTHMLRPPASASAPSGERGPSPARSGDEEKQLAVVRTAAAAGPVGGAGITLLIKKGGGLTKFLAAHGGLLTLLDGPYANNSTGDVLRCDRVLLIAGGIGITGVLPWAHSHWNVRLVWSVAASARPLVEAVELGGVATKEVRVGQRFNIAELIAEEADAGWDRIGVVVSGPGGLCDDVRAAVVAAGRKGKAVFELEVDAYSW</sequence>
<feature type="domain" description="FAD-binding FR-type" evidence="11">
    <location>
        <begin position="422"/>
        <end position="596"/>
    </location>
</feature>
<evidence type="ECO:0000256" key="8">
    <source>
        <dbReference type="SAM" id="MobiDB-lite"/>
    </source>
</evidence>
<evidence type="ECO:0000256" key="1">
    <source>
        <dbReference type="ARBA" id="ARBA00004141"/>
    </source>
</evidence>
<feature type="transmembrane region" description="Helical" evidence="9">
    <location>
        <begin position="318"/>
        <end position="340"/>
    </location>
</feature>